<protein>
    <submittedName>
        <fullName evidence="3">IS5 family transposase</fullName>
    </submittedName>
</protein>
<sequence>MESTPTALLSGLYGSRALQRLGGTWLSQTGVGGDPRGIWRGTRHRLGVASRRREHCQSAVGKKGASGAEEATGSNPTDRGKAGCKRTLLTDAKGIPLAVVLCGANRHDSQKLKDVLEAVVTVVPQPQIEEQRHLLLDRGYDTPTCRTLACDAGFVVHIPKKASKETPLPAPTDPDRHPPRRWVVEVGHAWFNRFRRLQTRWEKRQALYLGFVELAACLIIWRKLAPLVT</sequence>
<dbReference type="InterPro" id="IPR002559">
    <property type="entry name" value="Transposase_11"/>
</dbReference>
<dbReference type="EMBL" id="CP104213">
    <property type="protein sequence ID" value="UWX65300.1"/>
    <property type="molecule type" value="Genomic_DNA"/>
</dbReference>
<name>A0ABY5YGM3_9DEIO</name>
<evidence type="ECO:0000259" key="2">
    <source>
        <dbReference type="Pfam" id="PF01609"/>
    </source>
</evidence>
<keyword evidence="5" id="KW-1185">Reference proteome</keyword>
<dbReference type="EMBL" id="CP104213">
    <property type="protein sequence ID" value="UWX64204.1"/>
    <property type="molecule type" value="Genomic_DNA"/>
</dbReference>
<reference evidence="3" key="1">
    <citation type="submission" date="2022-09" db="EMBL/GenBank/DDBJ databases">
        <title>genome sequence of Deinococcus rubellus.</title>
        <authorList>
            <person name="Srinivasan S."/>
        </authorList>
    </citation>
    <scope>NUCLEOTIDE SEQUENCE</scope>
    <source>
        <strain evidence="3">Ant6</strain>
    </source>
</reference>
<dbReference type="Pfam" id="PF01609">
    <property type="entry name" value="DDE_Tnp_1"/>
    <property type="match status" value="1"/>
</dbReference>
<dbReference type="NCBIfam" id="NF033580">
    <property type="entry name" value="transpos_IS5_3"/>
    <property type="match status" value="1"/>
</dbReference>
<dbReference type="PANTHER" id="PTHR30007:SF0">
    <property type="entry name" value="TRANSPOSASE"/>
    <property type="match status" value="1"/>
</dbReference>
<evidence type="ECO:0000313" key="3">
    <source>
        <dbReference type="EMBL" id="UWX64204.1"/>
    </source>
</evidence>
<dbReference type="RefSeq" id="WP_260560479.1">
    <property type="nucleotide sequence ID" value="NZ_CP104213.1"/>
</dbReference>
<dbReference type="Proteomes" id="UP001060261">
    <property type="component" value="Chromosome"/>
</dbReference>
<gene>
    <name evidence="3" type="ORF">N0D28_00555</name>
    <name evidence="4" type="ORF">N0D28_06510</name>
</gene>
<evidence type="ECO:0000313" key="5">
    <source>
        <dbReference type="Proteomes" id="UP001060261"/>
    </source>
</evidence>
<evidence type="ECO:0000313" key="4">
    <source>
        <dbReference type="EMBL" id="UWX65300.1"/>
    </source>
</evidence>
<proteinExistence type="predicted"/>
<accession>A0ABY5YGM3</accession>
<organism evidence="3 5">
    <name type="scientific">Deinococcus rubellus</name>
    <dbReference type="NCBI Taxonomy" id="1889240"/>
    <lineage>
        <taxon>Bacteria</taxon>
        <taxon>Thermotogati</taxon>
        <taxon>Deinococcota</taxon>
        <taxon>Deinococci</taxon>
        <taxon>Deinococcales</taxon>
        <taxon>Deinococcaceae</taxon>
        <taxon>Deinococcus</taxon>
    </lineage>
</organism>
<evidence type="ECO:0000256" key="1">
    <source>
        <dbReference type="SAM" id="MobiDB-lite"/>
    </source>
</evidence>
<dbReference type="PANTHER" id="PTHR30007">
    <property type="entry name" value="PHP DOMAIN PROTEIN"/>
    <property type="match status" value="1"/>
</dbReference>
<feature type="region of interest" description="Disordered" evidence="1">
    <location>
        <begin position="50"/>
        <end position="82"/>
    </location>
</feature>
<feature type="domain" description="Transposase IS4-like" evidence="2">
    <location>
        <begin position="71"/>
        <end position="219"/>
    </location>
</feature>